<gene>
    <name evidence="8" type="ORF">SCALIN_C05_0044</name>
</gene>
<evidence type="ECO:0000256" key="4">
    <source>
        <dbReference type="ARBA" id="ARBA00022759"/>
    </source>
</evidence>
<protein>
    <submittedName>
        <fullName evidence="8">Aminopeptidase</fullName>
    </submittedName>
</protein>
<dbReference type="Proteomes" id="UP000218542">
    <property type="component" value="Unassembled WGS sequence"/>
</dbReference>
<organism evidence="8 9">
    <name type="scientific">Candidatus Scalindua japonica</name>
    <dbReference type="NCBI Taxonomy" id="1284222"/>
    <lineage>
        <taxon>Bacteria</taxon>
        <taxon>Pseudomonadati</taxon>
        <taxon>Planctomycetota</taxon>
        <taxon>Candidatus Brocadiia</taxon>
        <taxon>Candidatus Brocadiales</taxon>
        <taxon>Candidatus Scalinduaceae</taxon>
        <taxon>Candidatus Scalindua</taxon>
    </lineage>
</organism>
<keyword evidence="2" id="KW-1277">Toxin-antitoxin system</keyword>
<sequence length="64" mass="7349">MPKINPIPAGKLQKLFKKAGFTCVRVEGDHFTYTKKGIVRPVVIPNWKEVPVFIKKQFENCGYI</sequence>
<evidence type="ECO:0000313" key="9">
    <source>
        <dbReference type="Proteomes" id="UP000218542"/>
    </source>
</evidence>
<dbReference type="GO" id="GO:0004519">
    <property type="term" value="F:endonuclease activity"/>
    <property type="evidence" value="ECO:0007669"/>
    <property type="project" value="UniProtKB-KW"/>
</dbReference>
<dbReference type="Pfam" id="PF07927">
    <property type="entry name" value="HicA_toxin"/>
    <property type="match status" value="1"/>
</dbReference>
<keyword evidence="5" id="KW-0378">Hydrolase</keyword>
<dbReference type="InterPro" id="IPR012933">
    <property type="entry name" value="HicA_mRNA_interferase"/>
</dbReference>
<dbReference type="RefSeq" id="WP_203415350.1">
    <property type="nucleotide sequence ID" value="NZ_BAOS01000005.1"/>
</dbReference>
<name>A0A286TVQ8_9BACT</name>
<dbReference type="GO" id="GO:0004177">
    <property type="term" value="F:aminopeptidase activity"/>
    <property type="evidence" value="ECO:0007669"/>
    <property type="project" value="UniProtKB-KW"/>
</dbReference>
<evidence type="ECO:0000256" key="1">
    <source>
        <dbReference type="ARBA" id="ARBA00006620"/>
    </source>
</evidence>
<keyword evidence="8" id="KW-0645">Protease</keyword>
<evidence type="ECO:0000256" key="6">
    <source>
        <dbReference type="ARBA" id="ARBA00022884"/>
    </source>
</evidence>
<dbReference type="EMBL" id="BAOS01000005">
    <property type="protein sequence ID" value="GAX59959.1"/>
    <property type="molecule type" value="Genomic_DNA"/>
</dbReference>
<dbReference type="AlphaFoldDB" id="A0A286TVQ8"/>
<dbReference type="GO" id="GO:0003729">
    <property type="term" value="F:mRNA binding"/>
    <property type="evidence" value="ECO:0007669"/>
    <property type="project" value="InterPro"/>
</dbReference>
<evidence type="ECO:0000256" key="2">
    <source>
        <dbReference type="ARBA" id="ARBA00022649"/>
    </source>
</evidence>
<evidence type="ECO:0000256" key="7">
    <source>
        <dbReference type="ARBA" id="ARBA00023016"/>
    </source>
</evidence>
<evidence type="ECO:0000256" key="3">
    <source>
        <dbReference type="ARBA" id="ARBA00022722"/>
    </source>
</evidence>
<keyword evidence="3" id="KW-0540">Nuclease</keyword>
<accession>A0A286TVQ8</accession>
<evidence type="ECO:0000256" key="5">
    <source>
        <dbReference type="ARBA" id="ARBA00022801"/>
    </source>
</evidence>
<comment type="caution">
    <text evidence="8">The sequence shown here is derived from an EMBL/GenBank/DDBJ whole genome shotgun (WGS) entry which is preliminary data.</text>
</comment>
<reference evidence="8 9" key="1">
    <citation type="journal article" date="2017" name="Environ. Microbiol. Rep.">
        <title>Genetic diversity of marine anaerobic ammonium-oxidizing bacteria as revealed by genomic and proteomic analyses of 'Candidatus Scalindua japonica'.</title>
        <authorList>
            <person name="Oshiki M."/>
            <person name="Mizuto K."/>
            <person name="Kimura Z."/>
            <person name="Kindaichi T."/>
            <person name="Satoh H."/>
            <person name="Okabe S."/>
        </authorList>
    </citation>
    <scope>NUCLEOTIDE SEQUENCE [LARGE SCALE GENOMIC DNA]</scope>
    <source>
        <strain evidence="9">husup-a2</strain>
    </source>
</reference>
<keyword evidence="8" id="KW-0031">Aminopeptidase</keyword>
<evidence type="ECO:0000313" key="8">
    <source>
        <dbReference type="EMBL" id="GAX59959.1"/>
    </source>
</evidence>
<comment type="similarity">
    <text evidence="1">Belongs to the HicA mRNA interferase family.</text>
</comment>
<keyword evidence="6" id="KW-0694">RNA-binding</keyword>
<proteinExistence type="inferred from homology"/>
<keyword evidence="9" id="KW-1185">Reference proteome</keyword>
<dbReference type="SUPFAM" id="SSF54786">
    <property type="entry name" value="YcfA/nrd intein domain"/>
    <property type="match status" value="1"/>
</dbReference>
<keyword evidence="4" id="KW-0255">Endonuclease</keyword>
<dbReference type="Gene3D" id="3.30.920.30">
    <property type="entry name" value="Hypothetical protein"/>
    <property type="match status" value="1"/>
</dbReference>
<dbReference type="InterPro" id="IPR038570">
    <property type="entry name" value="HicA_sf"/>
</dbReference>
<keyword evidence="7" id="KW-0346">Stress response</keyword>